<evidence type="ECO:0000259" key="1">
    <source>
        <dbReference type="Pfam" id="PF10988"/>
    </source>
</evidence>
<evidence type="ECO:0000313" key="2">
    <source>
        <dbReference type="EMBL" id="MEJ5093964.1"/>
    </source>
</evidence>
<organism evidence="2 3">
    <name type="scientific">Sphingomonas molluscorum</name>
    <dbReference type="NCBI Taxonomy" id="418184"/>
    <lineage>
        <taxon>Bacteria</taxon>
        <taxon>Pseudomonadati</taxon>
        <taxon>Pseudomonadota</taxon>
        <taxon>Alphaproteobacteria</taxon>
        <taxon>Sphingomonadales</taxon>
        <taxon>Sphingomonadaceae</taxon>
        <taxon>Sphingomonas</taxon>
    </lineage>
</organism>
<protein>
    <submittedName>
        <fullName evidence="2">DUF2807 domain-containing protein</fullName>
    </submittedName>
</protein>
<dbReference type="InterPro" id="IPR021255">
    <property type="entry name" value="DUF2807"/>
</dbReference>
<feature type="domain" description="Putative auto-transporter adhesin head GIN" evidence="1">
    <location>
        <begin position="29"/>
        <end position="214"/>
    </location>
</feature>
<dbReference type="Pfam" id="PF10988">
    <property type="entry name" value="DUF2807"/>
    <property type="match status" value="1"/>
</dbReference>
<sequence length="230" mass="23337">MLLLPILLALTAASESPEPPVRTVMLTRFGRLRVSGSYVVEVVTGGRTGAELLGDRASAERVAVQVEAGVLTIRPIGTTQDGFAVPQRPVTIRVRTTAPLQAVTLTGGGRMTVDRLAGTRSEVVLNGTGTLSIASVAADQLLGTLTGNGTLSLAGAARQARFVASGSGSLDAASLDTRELVVRSDGAGTARFRAALTAVVTANGVGTIEVAGSAKCQVRGTSSVQCGARP</sequence>
<dbReference type="Proteomes" id="UP001380365">
    <property type="component" value="Unassembled WGS sequence"/>
</dbReference>
<comment type="caution">
    <text evidence="2">The sequence shown here is derived from an EMBL/GenBank/DDBJ whole genome shotgun (WGS) entry which is preliminary data.</text>
</comment>
<accession>A0ABU8Q2K5</accession>
<reference evidence="2 3" key="1">
    <citation type="submission" date="2023-12" db="EMBL/GenBank/DDBJ databases">
        <title>Gut-associated functions are favored during microbiome assembly across C. elegans life.</title>
        <authorList>
            <person name="Zimmermann J."/>
        </authorList>
    </citation>
    <scope>NUCLEOTIDE SEQUENCE [LARGE SCALE GENOMIC DNA]</scope>
    <source>
        <strain evidence="2 3">JUb134</strain>
    </source>
</reference>
<keyword evidence="3" id="KW-1185">Reference proteome</keyword>
<gene>
    <name evidence="2" type="ORF">WH159_05370</name>
</gene>
<evidence type="ECO:0000313" key="3">
    <source>
        <dbReference type="Proteomes" id="UP001380365"/>
    </source>
</evidence>
<dbReference type="RefSeq" id="WP_132882641.1">
    <property type="nucleotide sequence ID" value="NZ_JBBGZA010000001.1"/>
</dbReference>
<dbReference type="EMBL" id="JBBGZA010000001">
    <property type="protein sequence ID" value="MEJ5093964.1"/>
    <property type="molecule type" value="Genomic_DNA"/>
</dbReference>
<proteinExistence type="predicted"/>
<dbReference type="Gene3D" id="2.160.20.120">
    <property type="match status" value="1"/>
</dbReference>
<name>A0ABU8Q2K5_9SPHN</name>